<keyword evidence="9" id="KW-1185">Reference proteome</keyword>
<comment type="caution">
    <text evidence="8">The sequence shown here is derived from an EMBL/GenBank/DDBJ whole genome shotgun (WGS) entry which is preliminary data.</text>
</comment>
<evidence type="ECO:0000259" key="7">
    <source>
        <dbReference type="Pfam" id="PF09349"/>
    </source>
</evidence>
<name>A0A841AF38_9MICO</name>
<feature type="domain" description="Oxo-4-hydroxy-4-carboxy-5-ureidoimidazoline decarboxylase" evidence="7">
    <location>
        <begin position="11"/>
        <end position="160"/>
    </location>
</feature>
<keyword evidence="6 8" id="KW-0456">Lyase</keyword>
<dbReference type="GO" id="GO:0006144">
    <property type="term" value="P:purine nucleobase metabolic process"/>
    <property type="evidence" value="ECO:0007669"/>
    <property type="project" value="UniProtKB-KW"/>
</dbReference>
<evidence type="ECO:0000256" key="3">
    <source>
        <dbReference type="ARBA" id="ARBA00012257"/>
    </source>
</evidence>
<dbReference type="RefSeq" id="WP_184325855.1">
    <property type="nucleotide sequence ID" value="NZ_JACHLZ010000001.1"/>
</dbReference>
<organism evidence="8 9">
    <name type="scientific">Brachybacterium aquaticum</name>
    <dbReference type="NCBI Taxonomy" id="1432564"/>
    <lineage>
        <taxon>Bacteria</taxon>
        <taxon>Bacillati</taxon>
        <taxon>Actinomycetota</taxon>
        <taxon>Actinomycetes</taxon>
        <taxon>Micrococcales</taxon>
        <taxon>Dermabacteraceae</taxon>
        <taxon>Brachybacterium</taxon>
    </lineage>
</organism>
<dbReference type="PANTHER" id="PTHR43466:SF1">
    <property type="entry name" value="2-OXO-4-HYDROXY-4-CARBOXY-5-UREIDOIMIDAZOLINE DECARBOXYLASE-RELATED"/>
    <property type="match status" value="1"/>
</dbReference>
<dbReference type="Proteomes" id="UP000588158">
    <property type="component" value="Unassembled WGS sequence"/>
</dbReference>
<dbReference type="PANTHER" id="PTHR43466">
    <property type="entry name" value="2-OXO-4-HYDROXY-4-CARBOXY-5-UREIDOIMIDAZOLINE DECARBOXYLASE-RELATED"/>
    <property type="match status" value="1"/>
</dbReference>
<dbReference type="NCBIfam" id="NF010372">
    <property type="entry name" value="PRK13798.1"/>
    <property type="match status" value="1"/>
</dbReference>
<dbReference type="GO" id="GO:0019628">
    <property type="term" value="P:urate catabolic process"/>
    <property type="evidence" value="ECO:0007669"/>
    <property type="project" value="TreeGrafter"/>
</dbReference>
<evidence type="ECO:0000256" key="6">
    <source>
        <dbReference type="ARBA" id="ARBA00023239"/>
    </source>
</evidence>
<keyword evidence="4" id="KW-0659">Purine metabolism</keyword>
<reference evidence="8 9" key="1">
    <citation type="submission" date="2020-08" db="EMBL/GenBank/DDBJ databases">
        <title>Sequencing the genomes of 1000 actinobacteria strains.</title>
        <authorList>
            <person name="Klenk H.-P."/>
        </authorList>
    </citation>
    <scope>NUCLEOTIDE SEQUENCE [LARGE SCALE GENOMIC DNA]</scope>
    <source>
        <strain evidence="8 9">DSM 28796</strain>
    </source>
</reference>
<dbReference type="InterPro" id="IPR036778">
    <property type="entry name" value="OHCU_decarboxylase_sf"/>
</dbReference>
<comment type="pathway">
    <text evidence="2">Purine metabolism; urate degradation; (S)-allantoin from urate: step 3/3.</text>
</comment>
<dbReference type="InterPro" id="IPR018020">
    <property type="entry name" value="OHCU_decarboxylase"/>
</dbReference>
<sequence length="165" mass="18185">MSTPPALQRLNTAPTAALAEQLRACAPIESWVRHLIAARPYPCAESLLAEASDRARRWTPDEVHAALAHHPRIGEKAKGLGAAETAHSAAEQAGVEDPGEWVRANARYEERFGTVFLIRAAGRTQAEMLAELERRLLLSDEDEQKARAEQLRQIALHRLDALLAD</sequence>
<dbReference type="SUPFAM" id="SSF158694">
    <property type="entry name" value="UraD-Like"/>
    <property type="match status" value="1"/>
</dbReference>
<dbReference type="AlphaFoldDB" id="A0A841AF38"/>
<evidence type="ECO:0000256" key="1">
    <source>
        <dbReference type="ARBA" id="ARBA00001163"/>
    </source>
</evidence>
<protein>
    <recommendedName>
        <fullName evidence="3">2-oxo-4-hydroxy-4-carboxy-5-ureidoimidazoline decarboxylase</fullName>
        <ecNumber evidence="3">4.1.1.97</ecNumber>
    </recommendedName>
</protein>
<proteinExistence type="predicted"/>
<dbReference type="EMBL" id="JACHLZ010000001">
    <property type="protein sequence ID" value="MBB5832547.1"/>
    <property type="molecule type" value="Genomic_DNA"/>
</dbReference>
<evidence type="ECO:0000256" key="2">
    <source>
        <dbReference type="ARBA" id="ARBA00004754"/>
    </source>
</evidence>
<evidence type="ECO:0000256" key="5">
    <source>
        <dbReference type="ARBA" id="ARBA00022793"/>
    </source>
</evidence>
<dbReference type="GO" id="GO:0051997">
    <property type="term" value="F:2-oxo-4-hydroxy-4-carboxy-5-ureidoimidazoline decarboxylase activity"/>
    <property type="evidence" value="ECO:0007669"/>
    <property type="project" value="UniProtKB-EC"/>
</dbReference>
<dbReference type="Gene3D" id="1.10.3330.10">
    <property type="entry name" value="Oxo-4-hydroxy-4-carboxy-5-ureidoimidazoline decarboxylase"/>
    <property type="match status" value="1"/>
</dbReference>
<gene>
    <name evidence="8" type="ORF">HNR70_002360</name>
</gene>
<comment type="catalytic activity">
    <reaction evidence="1">
        <text>5-hydroxy-2-oxo-4-ureido-2,5-dihydro-1H-imidazole-5-carboxylate + H(+) = (S)-allantoin + CO2</text>
        <dbReference type="Rhea" id="RHEA:26301"/>
        <dbReference type="ChEBI" id="CHEBI:15378"/>
        <dbReference type="ChEBI" id="CHEBI:15678"/>
        <dbReference type="ChEBI" id="CHEBI:16526"/>
        <dbReference type="ChEBI" id="CHEBI:58639"/>
        <dbReference type="EC" id="4.1.1.97"/>
    </reaction>
</comment>
<dbReference type="Pfam" id="PF09349">
    <property type="entry name" value="OHCU_decarbox"/>
    <property type="match status" value="1"/>
</dbReference>
<evidence type="ECO:0000313" key="9">
    <source>
        <dbReference type="Proteomes" id="UP000588158"/>
    </source>
</evidence>
<dbReference type="EC" id="4.1.1.97" evidence="3"/>
<evidence type="ECO:0000313" key="8">
    <source>
        <dbReference type="EMBL" id="MBB5832547.1"/>
    </source>
</evidence>
<evidence type="ECO:0000256" key="4">
    <source>
        <dbReference type="ARBA" id="ARBA00022631"/>
    </source>
</evidence>
<keyword evidence="5" id="KW-0210">Decarboxylase</keyword>
<accession>A0A841AF38</accession>